<sequence>MSGGTVGALVGAVIALSWVVLGFWAAVLVAVLMLVGATVGRVLDGQIDVRALADVFRGRRSS</sequence>
<evidence type="ECO:0000256" key="1">
    <source>
        <dbReference type="SAM" id="Phobius"/>
    </source>
</evidence>
<name>A0ABS1SHP0_9MICO</name>
<keyword evidence="1" id="KW-0472">Membrane</keyword>
<accession>A0ABS1SHP0</accession>
<dbReference type="RefSeq" id="WP_202344257.1">
    <property type="nucleotide sequence ID" value="NZ_BAAAPI010000013.1"/>
</dbReference>
<protein>
    <submittedName>
        <fullName evidence="2">DUF2273 domain-containing protein</fullName>
    </submittedName>
</protein>
<proteinExistence type="predicted"/>
<evidence type="ECO:0000313" key="3">
    <source>
        <dbReference type="Proteomes" id="UP001645859"/>
    </source>
</evidence>
<gene>
    <name evidence="2" type="ORF">D3230_06715</name>
</gene>
<organism evidence="2 3">
    <name type="scientific">Leucobacter chromiireducens subsp. solipictus</name>
    <dbReference type="NCBI Taxonomy" id="398235"/>
    <lineage>
        <taxon>Bacteria</taxon>
        <taxon>Bacillati</taxon>
        <taxon>Actinomycetota</taxon>
        <taxon>Actinomycetes</taxon>
        <taxon>Micrococcales</taxon>
        <taxon>Microbacteriaceae</taxon>
        <taxon>Leucobacter</taxon>
    </lineage>
</organism>
<comment type="caution">
    <text evidence="2">The sequence shown here is derived from an EMBL/GenBank/DDBJ whole genome shotgun (WGS) entry which is preliminary data.</text>
</comment>
<keyword evidence="3" id="KW-1185">Reference proteome</keyword>
<feature type="transmembrane region" description="Helical" evidence="1">
    <location>
        <begin position="6"/>
        <end position="35"/>
    </location>
</feature>
<dbReference type="EMBL" id="QYAC01000003">
    <property type="protein sequence ID" value="MBL3678989.1"/>
    <property type="molecule type" value="Genomic_DNA"/>
</dbReference>
<evidence type="ECO:0000313" key="2">
    <source>
        <dbReference type="EMBL" id="MBL3678989.1"/>
    </source>
</evidence>
<keyword evidence="1" id="KW-0812">Transmembrane</keyword>
<dbReference type="Proteomes" id="UP001645859">
    <property type="component" value="Unassembled WGS sequence"/>
</dbReference>
<dbReference type="InterPro" id="IPR018730">
    <property type="entry name" value="DUF2273"/>
</dbReference>
<reference evidence="2 3" key="1">
    <citation type="submission" date="2018-09" db="EMBL/GenBank/DDBJ databases">
        <title>Comparative genomics of Leucobacter spp.</title>
        <authorList>
            <person name="Reis A.C."/>
            <person name="Kolvenbach B.A."/>
            <person name="Corvini P.F.X."/>
            <person name="Nunes O.C."/>
        </authorList>
    </citation>
    <scope>NUCLEOTIDE SEQUENCE [LARGE SCALE GENOMIC DNA]</scope>
    <source>
        <strain evidence="2 3">TAN 31504</strain>
    </source>
</reference>
<keyword evidence="1" id="KW-1133">Transmembrane helix</keyword>
<dbReference type="Pfam" id="PF10031">
    <property type="entry name" value="DUF2273"/>
    <property type="match status" value="1"/>
</dbReference>